<dbReference type="PROSITE" id="PS51192">
    <property type="entry name" value="HELICASE_ATP_BIND_1"/>
    <property type="match status" value="1"/>
</dbReference>
<dbReference type="EMBL" id="JAYGIM010000004">
    <property type="protein sequence ID" value="MEA5426058.1"/>
    <property type="molecule type" value="Genomic_DNA"/>
</dbReference>
<dbReference type="InterPro" id="IPR003593">
    <property type="entry name" value="AAA+_ATPase"/>
</dbReference>
<proteinExistence type="inferred from homology"/>
<evidence type="ECO:0000256" key="2">
    <source>
        <dbReference type="ARBA" id="ARBA00022741"/>
    </source>
</evidence>
<evidence type="ECO:0000256" key="4">
    <source>
        <dbReference type="ARBA" id="ARBA00022806"/>
    </source>
</evidence>
<dbReference type="SUPFAM" id="SSF52540">
    <property type="entry name" value="P-loop containing nucleoside triphosphate hydrolases"/>
    <property type="match status" value="1"/>
</dbReference>
<dbReference type="Pfam" id="PF13087">
    <property type="entry name" value="AAA_12"/>
    <property type="match status" value="1"/>
</dbReference>
<dbReference type="Gene3D" id="2.40.30.270">
    <property type="match status" value="1"/>
</dbReference>
<dbReference type="Gene3D" id="3.40.50.300">
    <property type="entry name" value="P-loop containing nucleotide triphosphate hydrolases"/>
    <property type="match status" value="2"/>
</dbReference>
<dbReference type="SMART" id="SM00382">
    <property type="entry name" value="AAA"/>
    <property type="match status" value="1"/>
</dbReference>
<accession>A0ABU5SFL4</accession>
<keyword evidence="2" id="KW-0547">Nucleotide-binding</keyword>
<reference evidence="7 8" key="1">
    <citation type="submission" date="2023-12" db="EMBL/GenBank/DDBJ databases">
        <title>Novel species of the genus Arcicella isolated from rivers.</title>
        <authorList>
            <person name="Lu H."/>
        </authorList>
    </citation>
    <scope>NUCLEOTIDE SEQUENCE [LARGE SCALE GENOMIC DNA]</scope>
    <source>
        <strain evidence="7 8">DC25W</strain>
    </source>
</reference>
<dbReference type="InterPro" id="IPR047187">
    <property type="entry name" value="SF1_C_Upf1"/>
</dbReference>
<keyword evidence="4" id="KW-0347">Helicase</keyword>
<dbReference type="CDD" id="cd18808">
    <property type="entry name" value="SF1_C_Upf1"/>
    <property type="match status" value="1"/>
</dbReference>
<organism evidence="7 8">
    <name type="scientific">Arcicella lustrica</name>
    <dbReference type="NCBI Taxonomy" id="2984196"/>
    <lineage>
        <taxon>Bacteria</taxon>
        <taxon>Pseudomonadati</taxon>
        <taxon>Bacteroidota</taxon>
        <taxon>Cytophagia</taxon>
        <taxon>Cytophagales</taxon>
        <taxon>Flectobacillaceae</taxon>
        <taxon>Arcicella</taxon>
    </lineage>
</organism>
<dbReference type="InterPro" id="IPR027417">
    <property type="entry name" value="P-loop_NTPase"/>
</dbReference>
<dbReference type="PANTHER" id="PTHR43788:SF8">
    <property type="entry name" value="DNA-BINDING PROTEIN SMUBP-2"/>
    <property type="match status" value="1"/>
</dbReference>
<evidence type="ECO:0000313" key="8">
    <source>
        <dbReference type="Proteomes" id="UP001302222"/>
    </source>
</evidence>
<evidence type="ECO:0000256" key="3">
    <source>
        <dbReference type="ARBA" id="ARBA00022801"/>
    </source>
</evidence>
<dbReference type="PANTHER" id="PTHR43788">
    <property type="entry name" value="DNA2/NAM7 HELICASE FAMILY MEMBER"/>
    <property type="match status" value="1"/>
</dbReference>
<dbReference type="InterPro" id="IPR014001">
    <property type="entry name" value="Helicase_ATP-bd"/>
</dbReference>
<dbReference type="InterPro" id="IPR041679">
    <property type="entry name" value="DNA2/NAM7-like_C"/>
</dbReference>
<dbReference type="SMART" id="SM00487">
    <property type="entry name" value="DEXDc"/>
    <property type="match status" value="1"/>
</dbReference>
<name>A0ABU5SFL4_9BACT</name>
<dbReference type="InterPro" id="IPR041677">
    <property type="entry name" value="DNA2/NAM7_AAA_11"/>
</dbReference>
<feature type="domain" description="Helicase ATP-binding" evidence="6">
    <location>
        <begin position="195"/>
        <end position="371"/>
    </location>
</feature>
<comment type="caution">
    <text evidence="7">The sequence shown here is derived from an EMBL/GenBank/DDBJ whole genome shotgun (WGS) entry which is preliminary data.</text>
</comment>
<sequence length="641" mass="72224">MNNPLPLCMDYFKKLLNLLKTERDESLNQYIQLTEKSSVSERRANGLTWYPIAIRSSEIGRGDYLTVEIERTTHQDLPHQFRFGMPAVLFSNHDPQNDRIEGTVSHQNGNRLKITLKTDELPEWSRDGKLGIDVLFDDNSFDEMQSALKQADTLAEKSESNLVQVLIGEKTPTFQENLPSVSIPRLNTWQNEAVNKILSANELAIVHGPPGTGKTTTLIQAIKALIQKDNQKILVVAPSNTAVDLLSEKLHEEGLNVLRVGNPARVNEKQLALTLDYKMADHSMIRDAKKLKKQAQEYKNMAHKYKRSFGKSERDQRKLLFEEAHKIMKEVGNTEQYIIDDLVAKAQVVTATLVGATHYTVRNLKFDTVIIDEAGQALEPACWIPILKAQKVILAGDHCQLSPTIKSNEAAKNGLDVTLFEKCIALHPESVTLLAEQYRMHEQIMGYSSQVFYQNKLKAHTSVANHTLKSDNTPLLFIDTAGCGFEEKIEGTSSTNPEEVALLMKHLSLFSDELALEYKPEKFPTVAIISPYKQQVSLLKEQLAHTPALQIFTDKISVNTIDSFQGQERDIVYISMTRSNAEGAIGFLSDIRRMNVAMTRARKKLVIIGDSATLAQFPFYADFIEYAENLNAYQSAWEFIN</sequence>
<evidence type="ECO:0000259" key="6">
    <source>
        <dbReference type="PROSITE" id="PS51192"/>
    </source>
</evidence>
<protein>
    <submittedName>
        <fullName evidence="7">AAA domain-containing protein</fullName>
    </submittedName>
</protein>
<keyword evidence="5" id="KW-0067">ATP-binding</keyword>
<evidence type="ECO:0000256" key="5">
    <source>
        <dbReference type="ARBA" id="ARBA00022840"/>
    </source>
</evidence>
<evidence type="ECO:0000313" key="7">
    <source>
        <dbReference type="EMBL" id="MEA5426058.1"/>
    </source>
</evidence>
<gene>
    <name evidence="7" type="ORF">VB798_05695</name>
</gene>
<dbReference type="InterPro" id="IPR050534">
    <property type="entry name" value="Coronavir_polyprotein_1ab"/>
</dbReference>
<dbReference type="Pfam" id="PF13086">
    <property type="entry name" value="AAA_11"/>
    <property type="match status" value="1"/>
</dbReference>
<evidence type="ECO:0000256" key="1">
    <source>
        <dbReference type="ARBA" id="ARBA00007913"/>
    </source>
</evidence>
<keyword evidence="3" id="KW-0378">Hydrolase</keyword>
<dbReference type="Proteomes" id="UP001302222">
    <property type="component" value="Unassembled WGS sequence"/>
</dbReference>
<keyword evidence="8" id="KW-1185">Reference proteome</keyword>
<comment type="similarity">
    <text evidence="1">Belongs to the DNA2/NAM7 helicase family.</text>
</comment>